<keyword evidence="2" id="KW-1185">Reference proteome</keyword>
<protein>
    <submittedName>
        <fullName evidence="1">Uncharacterized protein</fullName>
    </submittedName>
</protein>
<dbReference type="EMBL" id="OMOJ01000008">
    <property type="protein sequence ID" value="SPF81248.1"/>
    <property type="molecule type" value="Genomic_DNA"/>
</dbReference>
<reference evidence="2" key="1">
    <citation type="submission" date="2018-03" db="EMBL/GenBank/DDBJ databases">
        <authorList>
            <person name="Rodrigo-Torres L."/>
            <person name="Arahal R. D."/>
            <person name="Lucena T."/>
        </authorList>
    </citation>
    <scope>NUCLEOTIDE SEQUENCE [LARGE SCALE GENOMIC DNA]</scope>
    <source>
        <strain evidence="2">CECT 8871</strain>
    </source>
</reference>
<sequence length="32" mass="3500">MIFLIGMATVAALDLVAFGKDKENSEEPVVQY</sequence>
<dbReference type="AlphaFoldDB" id="A0A2R8AYZ2"/>
<accession>A0A2R8AYZ2</accession>
<proteinExistence type="predicted"/>
<dbReference type="Proteomes" id="UP000244904">
    <property type="component" value="Unassembled WGS sequence"/>
</dbReference>
<evidence type="ECO:0000313" key="1">
    <source>
        <dbReference type="EMBL" id="SPF81248.1"/>
    </source>
</evidence>
<organism evidence="1 2">
    <name type="scientific">Pseudoprimorskyibacter insulae</name>
    <dbReference type="NCBI Taxonomy" id="1695997"/>
    <lineage>
        <taxon>Bacteria</taxon>
        <taxon>Pseudomonadati</taxon>
        <taxon>Pseudomonadota</taxon>
        <taxon>Alphaproteobacteria</taxon>
        <taxon>Rhodobacterales</taxon>
        <taxon>Paracoccaceae</taxon>
        <taxon>Pseudoprimorskyibacter</taxon>
    </lineage>
</organism>
<gene>
    <name evidence="1" type="ORF">PRI8871_03070</name>
</gene>
<name>A0A2R8AYZ2_9RHOB</name>
<evidence type="ECO:0000313" key="2">
    <source>
        <dbReference type="Proteomes" id="UP000244904"/>
    </source>
</evidence>